<keyword evidence="5" id="KW-0406">Ion transport</keyword>
<evidence type="ECO:0000256" key="6">
    <source>
        <dbReference type="ARBA" id="ARBA00023136"/>
    </source>
</evidence>
<keyword evidence="2" id="KW-0813">Transport</keyword>
<dbReference type="PANTHER" id="PTHR32468:SF0">
    <property type="entry name" value="K(+)_H(+) ANTIPORTER 1"/>
    <property type="match status" value="1"/>
</dbReference>
<comment type="caution">
    <text evidence="9">The sequence shown here is derived from an EMBL/GenBank/DDBJ whole genome shotgun (WGS) entry which is preliminary data.</text>
</comment>
<dbReference type="Proteomes" id="UP000317043">
    <property type="component" value="Unassembled WGS sequence"/>
</dbReference>
<feature type="transmembrane region" description="Helical" evidence="7">
    <location>
        <begin position="279"/>
        <end position="298"/>
    </location>
</feature>
<feature type="transmembrane region" description="Helical" evidence="7">
    <location>
        <begin position="200"/>
        <end position="219"/>
    </location>
</feature>
<dbReference type="Gene3D" id="1.20.1530.20">
    <property type="match status" value="1"/>
</dbReference>
<evidence type="ECO:0000256" key="1">
    <source>
        <dbReference type="ARBA" id="ARBA00004141"/>
    </source>
</evidence>
<evidence type="ECO:0000313" key="9">
    <source>
        <dbReference type="EMBL" id="TQL77793.1"/>
    </source>
</evidence>
<dbReference type="InterPro" id="IPR006153">
    <property type="entry name" value="Cation/H_exchanger_TM"/>
</dbReference>
<feature type="transmembrane region" description="Helical" evidence="7">
    <location>
        <begin position="305"/>
        <end position="326"/>
    </location>
</feature>
<keyword evidence="3 7" id="KW-0812">Transmembrane</keyword>
<dbReference type="GO" id="GO:1902600">
    <property type="term" value="P:proton transmembrane transport"/>
    <property type="evidence" value="ECO:0007669"/>
    <property type="project" value="InterPro"/>
</dbReference>
<dbReference type="GO" id="GO:0015297">
    <property type="term" value="F:antiporter activity"/>
    <property type="evidence" value="ECO:0007669"/>
    <property type="project" value="InterPro"/>
</dbReference>
<dbReference type="Pfam" id="PF00999">
    <property type="entry name" value="Na_H_Exchanger"/>
    <property type="match status" value="1"/>
</dbReference>
<dbReference type="InterPro" id="IPR050794">
    <property type="entry name" value="CPA2_transporter"/>
</dbReference>
<reference evidence="9 10" key="1">
    <citation type="submission" date="2019-06" db="EMBL/GenBank/DDBJ databases">
        <title>Sequencing the genomes of 1000 actinobacteria strains.</title>
        <authorList>
            <person name="Klenk H.-P."/>
        </authorList>
    </citation>
    <scope>NUCLEOTIDE SEQUENCE [LARGE SCALE GENOMIC DNA]</scope>
    <source>
        <strain evidence="9 10">DSM 45928</strain>
    </source>
</reference>
<proteinExistence type="predicted"/>
<dbReference type="InterPro" id="IPR038770">
    <property type="entry name" value="Na+/solute_symporter_sf"/>
</dbReference>
<keyword evidence="4 7" id="KW-1133">Transmembrane helix</keyword>
<evidence type="ECO:0000256" key="2">
    <source>
        <dbReference type="ARBA" id="ARBA00022448"/>
    </source>
</evidence>
<dbReference type="PANTHER" id="PTHR32468">
    <property type="entry name" value="CATION/H + ANTIPORTER"/>
    <property type="match status" value="1"/>
</dbReference>
<organism evidence="9 10">
    <name type="scientific">Stackebrandtia endophytica</name>
    <dbReference type="NCBI Taxonomy" id="1496996"/>
    <lineage>
        <taxon>Bacteria</taxon>
        <taxon>Bacillati</taxon>
        <taxon>Actinomycetota</taxon>
        <taxon>Actinomycetes</taxon>
        <taxon>Glycomycetales</taxon>
        <taxon>Glycomycetaceae</taxon>
        <taxon>Stackebrandtia</taxon>
    </lineage>
</organism>
<feature type="transmembrane region" description="Helical" evidence="7">
    <location>
        <begin position="6"/>
        <end position="26"/>
    </location>
</feature>
<keyword evidence="10" id="KW-1185">Reference proteome</keyword>
<dbReference type="RefSeq" id="WP_142041218.1">
    <property type="nucleotide sequence ID" value="NZ_JBHTGS010000001.1"/>
</dbReference>
<feature type="transmembrane region" description="Helical" evidence="7">
    <location>
        <begin position="171"/>
        <end position="194"/>
    </location>
</feature>
<keyword evidence="6 7" id="KW-0472">Membrane</keyword>
<feature type="transmembrane region" description="Helical" evidence="7">
    <location>
        <begin position="140"/>
        <end position="159"/>
    </location>
</feature>
<dbReference type="AlphaFoldDB" id="A0A543AYZ2"/>
<evidence type="ECO:0000256" key="5">
    <source>
        <dbReference type="ARBA" id="ARBA00023065"/>
    </source>
</evidence>
<evidence type="ECO:0000259" key="8">
    <source>
        <dbReference type="Pfam" id="PF00999"/>
    </source>
</evidence>
<feature type="transmembrane region" description="Helical" evidence="7">
    <location>
        <begin position="240"/>
        <end position="267"/>
    </location>
</feature>
<dbReference type="GO" id="GO:0016020">
    <property type="term" value="C:membrane"/>
    <property type="evidence" value="ECO:0007669"/>
    <property type="project" value="UniProtKB-SubCell"/>
</dbReference>
<gene>
    <name evidence="9" type="ORF">FB566_3360</name>
</gene>
<dbReference type="EMBL" id="VFOW01000001">
    <property type="protein sequence ID" value="TQL77793.1"/>
    <property type="molecule type" value="Genomic_DNA"/>
</dbReference>
<comment type="subcellular location">
    <subcellularLocation>
        <location evidence="1">Membrane</location>
        <topology evidence="1">Multi-pass membrane protein</topology>
    </subcellularLocation>
</comment>
<feature type="transmembrane region" description="Helical" evidence="7">
    <location>
        <begin position="33"/>
        <end position="53"/>
    </location>
</feature>
<evidence type="ECO:0000256" key="3">
    <source>
        <dbReference type="ARBA" id="ARBA00022692"/>
    </source>
</evidence>
<evidence type="ECO:0000313" key="10">
    <source>
        <dbReference type="Proteomes" id="UP000317043"/>
    </source>
</evidence>
<sequence length="423" mass="44479">MAHSFAMLLLAFISIMVLCQIMHVICRAIGQPVVIGEIIAGVLLGPSLIGTLFPNVSATLFPPDLLSVMGMVSQLGLVLFMFTVGLEFSVKEIRSGAKVGIGVSLTGIAVPMVLGVGFALTAHEWVPLFPDGISITTGAVYLGLLLAITAFPVLARILTDRGISSTRYGTLSLAAGAIDDVLAWILLAIVLAMAGATSAGGIWIALGGLAVLAAVLPFARRGLQWALNSSWSKKTEGFVVAFLAMLVTAWFTESIGIHAVVGAFALGVVMPRGETSEKLITVIRPVTVWLFLPLFFAYTGLQTNFLVLDNLVVIAAGLVVVVFAFVGKLATCTTTARLMGESWDDSLRIGFLMNTRGLMQLIALNVGMQAGLVTPTLFAIIVIVAILTTLAAAPGLEFIDRRAARRARRAPDSTAEAVETAVG</sequence>
<feature type="transmembrane region" description="Helical" evidence="7">
    <location>
        <begin position="377"/>
        <end position="399"/>
    </location>
</feature>
<feature type="transmembrane region" description="Helical" evidence="7">
    <location>
        <begin position="99"/>
        <end position="120"/>
    </location>
</feature>
<accession>A0A543AYZ2</accession>
<dbReference type="InParanoid" id="A0A543AYZ2"/>
<evidence type="ECO:0000256" key="7">
    <source>
        <dbReference type="SAM" id="Phobius"/>
    </source>
</evidence>
<evidence type="ECO:0000256" key="4">
    <source>
        <dbReference type="ARBA" id="ARBA00022989"/>
    </source>
</evidence>
<dbReference type="OrthoDB" id="9793589at2"/>
<protein>
    <submittedName>
        <fullName evidence="9">Kef-type K+ transport system membrane component KefB</fullName>
    </submittedName>
</protein>
<name>A0A543AYZ2_9ACTN</name>
<feature type="domain" description="Cation/H+ exchanger transmembrane" evidence="8">
    <location>
        <begin position="15"/>
        <end position="391"/>
    </location>
</feature>
<feature type="transmembrane region" description="Helical" evidence="7">
    <location>
        <begin position="65"/>
        <end position="87"/>
    </location>
</feature>